<accession>A0A7I8D5M7</accession>
<proteinExistence type="inferred from homology"/>
<feature type="binding site" evidence="8">
    <location>
        <position position="166"/>
    </location>
    <ligand>
        <name>Zn(2+)</name>
        <dbReference type="ChEBI" id="CHEBI:29105"/>
        <label>1</label>
    </ligand>
</feature>
<dbReference type="Gene3D" id="3.40.630.10">
    <property type="entry name" value="Zn peptidases"/>
    <property type="match status" value="1"/>
</dbReference>
<gene>
    <name evidence="9" type="ORF">skT53_03800</name>
</gene>
<feature type="binding site" evidence="8">
    <location>
        <position position="197"/>
    </location>
    <ligand>
        <name>Zn(2+)</name>
        <dbReference type="ChEBI" id="CHEBI:29105"/>
        <label>2</label>
    </ligand>
</feature>
<dbReference type="SUPFAM" id="SSF53187">
    <property type="entry name" value="Zn-dependent exopeptidases"/>
    <property type="match status" value="1"/>
</dbReference>
<evidence type="ECO:0000256" key="6">
    <source>
        <dbReference type="PIRNR" id="PIRNR001123"/>
    </source>
</evidence>
<evidence type="ECO:0000313" key="10">
    <source>
        <dbReference type="Proteomes" id="UP000593802"/>
    </source>
</evidence>
<keyword evidence="10" id="KW-1185">Reference proteome</keyword>
<keyword evidence="3" id="KW-0645">Protease</keyword>
<dbReference type="Pfam" id="PF05343">
    <property type="entry name" value="Peptidase_M42"/>
    <property type="match status" value="1"/>
</dbReference>
<dbReference type="EMBL" id="AP023366">
    <property type="protein sequence ID" value="BCJ85395.1"/>
    <property type="molecule type" value="Genomic_DNA"/>
</dbReference>
<comment type="cofactor">
    <cofactor evidence="8">
        <name>a divalent metal cation</name>
        <dbReference type="ChEBI" id="CHEBI:60240"/>
    </cofactor>
    <text evidence="8">Binds 2 divalent metal cations per subunit.</text>
</comment>
<sequence length="335" mass="36096">MKELLSKLASASGPSGSERHIREILEELLKPHVDQLTTDVLGNLIGFKKGTATDRRTVLLEANMDESGVMAIHIEDNGFIRIVPIGNLTAASLIGERVRFTTRTWGVVGVSADKPLKDVTFADLFVDVGCESRQETEANVKIGTAAVIDKGAFELGKHRIAGKSLDNRAGCAILVDVLKKLGSYEYDLYVVFAAQEEVGSRGIRAAAFSIEADLAFVVGTAKATDTPQADRGSLALGKGPAIKVMDRGVVIPPHLKQHLIKTAERMGIPYQLEVSSETISDAGQILLTRDGIPTGAVSVPMRYRQTPSQVVDLRDLEQTSKLVMESLRGASNCFL</sequence>
<dbReference type="Gene3D" id="2.40.30.40">
    <property type="entry name" value="Peptidase M42, domain 2"/>
    <property type="match status" value="1"/>
</dbReference>
<dbReference type="PIRSF" id="PIRSF001123">
    <property type="entry name" value="PepA_GA"/>
    <property type="match status" value="1"/>
</dbReference>
<organism evidence="9 10">
    <name type="scientific">Effusibacillus dendaii</name>
    <dbReference type="NCBI Taxonomy" id="2743772"/>
    <lineage>
        <taxon>Bacteria</taxon>
        <taxon>Bacillati</taxon>
        <taxon>Bacillota</taxon>
        <taxon>Bacilli</taxon>
        <taxon>Bacillales</taxon>
        <taxon>Alicyclobacillaceae</taxon>
        <taxon>Effusibacillus</taxon>
    </lineage>
</organism>
<dbReference type="Proteomes" id="UP000593802">
    <property type="component" value="Chromosome"/>
</dbReference>
<keyword evidence="4 8" id="KW-0479">Metal-binding</keyword>
<dbReference type="RefSeq" id="WP_200759525.1">
    <property type="nucleotide sequence ID" value="NZ_AP023366.1"/>
</dbReference>
<dbReference type="GO" id="GO:0006508">
    <property type="term" value="P:proteolysis"/>
    <property type="evidence" value="ECO:0007669"/>
    <property type="project" value="UniProtKB-KW"/>
</dbReference>
<dbReference type="GO" id="GO:0046872">
    <property type="term" value="F:metal ion binding"/>
    <property type="evidence" value="ECO:0007669"/>
    <property type="project" value="UniProtKB-UniRule"/>
</dbReference>
<name>A0A7I8D5M7_9BACL</name>
<keyword evidence="5" id="KW-0378">Hydrolase</keyword>
<feature type="binding site" evidence="8">
    <location>
        <position position="166"/>
    </location>
    <ligand>
        <name>Zn(2+)</name>
        <dbReference type="ChEBI" id="CHEBI:29105"/>
        <label>2</label>
    </ligand>
</feature>
<dbReference type="SUPFAM" id="SSF101821">
    <property type="entry name" value="Aminopeptidase/glucanase lid domain"/>
    <property type="match status" value="1"/>
</dbReference>
<protein>
    <submittedName>
        <fullName evidence="9">Aminopeptidase</fullName>
    </submittedName>
</protein>
<evidence type="ECO:0000313" key="9">
    <source>
        <dbReference type="EMBL" id="BCJ85395.1"/>
    </source>
</evidence>
<dbReference type="GO" id="GO:0004177">
    <property type="term" value="F:aminopeptidase activity"/>
    <property type="evidence" value="ECO:0007669"/>
    <property type="project" value="UniProtKB-UniRule"/>
</dbReference>
<dbReference type="InterPro" id="IPR008007">
    <property type="entry name" value="Peptidase_M42"/>
</dbReference>
<dbReference type="InterPro" id="IPR051464">
    <property type="entry name" value="Peptidase_M42_aminopept"/>
</dbReference>
<dbReference type="PANTHER" id="PTHR32481">
    <property type="entry name" value="AMINOPEPTIDASE"/>
    <property type="match status" value="1"/>
</dbReference>
<feature type="active site" description="Proton acceptor" evidence="7">
    <location>
        <position position="196"/>
    </location>
</feature>
<dbReference type="KEGG" id="eff:skT53_03800"/>
<evidence type="ECO:0000256" key="4">
    <source>
        <dbReference type="ARBA" id="ARBA00022723"/>
    </source>
</evidence>
<dbReference type="PANTHER" id="PTHR32481:SF0">
    <property type="entry name" value="AMINOPEPTIDASE YPDE-RELATED"/>
    <property type="match status" value="1"/>
</dbReference>
<keyword evidence="2 9" id="KW-0031">Aminopeptidase</keyword>
<reference evidence="9 10" key="1">
    <citation type="submission" date="2020-08" db="EMBL/GenBank/DDBJ databases">
        <title>Complete Genome Sequence of Effusibacillus dendaii Strain skT53, Isolated from Farmland soil.</title>
        <authorList>
            <person name="Konishi T."/>
            <person name="Kawasaki H."/>
        </authorList>
    </citation>
    <scope>NUCLEOTIDE SEQUENCE [LARGE SCALE GENOMIC DNA]</scope>
    <source>
        <strain evidence="10">skT53</strain>
    </source>
</reference>
<evidence type="ECO:0000256" key="8">
    <source>
        <dbReference type="PIRSR" id="PIRSR001123-2"/>
    </source>
</evidence>
<dbReference type="AlphaFoldDB" id="A0A7I8D5M7"/>
<evidence type="ECO:0000256" key="7">
    <source>
        <dbReference type="PIRSR" id="PIRSR001123-1"/>
    </source>
</evidence>
<comment type="similarity">
    <text evidence="1 6">Belongs to the peptidase M42 family.</text>
</comment>
<evidence type="ECO:0000256" key="2">
    <source>
        <dbReference type="ARBA" id="ARBA00022438"/>
    </source>
</evidence>
<evidence type="ECO:0000256" key="1">
    <source>
        <dbReference type="ARBA" id="ARBA00006272"/>
    </source>
</evidence>
<evidence type="ECO:0000256" key="3">
    <source>
        <dbReference type="ARBA" id="ARBA00022670"/>
    </source>
</evidence>
<dbReference type="InterPro" id="IPR023367">
    <property type="entry name" value="Peptidase_M42_dom2"/>
</dbReference>
<evidence type="ECO:0000256" key="5">
    <source>
        <dbReference type="ARBA" id="ARBA00022801"/>
    </source>
</evidence>